<reference evidence="2 3" key="1">
    <citation type="submission" date="2020-09" db="EMBL/GenBank/DDBJ databases">
        <title>De no assembly of potato wild relative species, Solanum commersonii.</title>
        <authorList>
            <person name="Cho K."/>
        </authorList>
    </citation>
    <scope>NUCLEOTIDE SEQUENCE [LARGE SCALE GENOMIC DNA]</scope>
    <source>
        <strain evidence="2">LZ3.2</strain>
        <tissue evidence="2">Leaf</tissue>
    </source>
</reference>
<feature type="compositionally biased region" description="Low complexity" evidence="1">
    <location>
        <begin position="135"/>
        <end position="150"/>
    </location>
</feature>
<dbReference type="EMBL" id="JACXVP010000006">
    <property type="protein sequence ID" value="KAG5600642.1"/>
    <property type="molecule type" value="Genomic_DNA"/>
</dbReference>
<feature type="compositionally biased region" description="Basic and acidic residues" evidence="1">
    <location>
        <begin position="102"/>
        <end position="112"/>
    </location>
</feature>
<name>A0A9J5YJU6_SOLCO</name>
<feature type="compositionally biased region" description="Acidic residues" evidence="1">
    <location>
        <begin position="113"/>
        <end position="122"/>
    </location>
</feature>
<gene>
    <name evidence="2" type="ORF">H5410_032012</name>
</gene>
<dbReference type="Proteomes" id="UP000824120">
    <property type="component" value="Chromosome 6"/>
</dbReference>
<sequence length="168" mass="17937">MGQLAHFDDRHSYKLESSSLGIIQTALVDAVTPLSTTIDALMARIALCERGQGASEKVMAVKAAIDVLRSDVDQLKSTDMSMIFRMVEIPDVPYMPPATTGDEVRFEEKVDPESEAETDGDILEASLVDTPLADPSATTVPSEVTPSTVTQVQIDAPGTDAQRDGATV</sequence>
<comment type="caution">
    <text evidence="2">The sequence shown here is derived from an EMBL/GenBank/DDBJ whole genome shotgun (WGS) entry which is preliminary data.</text>
</comment>
<evidence type="ECO:0008006" key="4">
    <source>
        <dbReference type="Google" id="ProtNLM"/>
    </source>
</evidence>
<feature type="region of interest" description="Disordered" evidence="1">
    <location>
        <begin position="98"/>
        <end position="168"/>
    </location>
</feature>
<evidence type="ECO:0000313" key="2">
    <source>
        <dbReference type="EMBL" id="KAG5600642.1"/>
    </source>
</evidence>
<evidence type="ECO:0000256" key="1">
    <source>
        <dbReference type="SAM" id="MobiDB-lite"/>
    </source>
</evidence>
<dbReference type="AlphaFoldDB" id="A0A9J5YJU6"/>
<accession>A0A9J5YJU6</accession>
<keyword evidence="3" id="KW-1185">Reference proteome</keyword>
<proteinExistence type="predicted"/>
<organism evidence="2 3">
    <name type="scientific">Solanum commersonii</name>
    <name type="common">Commerson's wild potato</name>
    <name type="synonym">Commerson's nightshade</name>
    <dbReference type="NCBI Taxonomy" id="4109"/>
    <lineage>
        <taxon>Eukaryota</taxon>
        <taxon>Viridiplantae</taxon>
        <taxon>Streptophyta</taxon>
        <taxon>Embryophyta</taxon>
        <taxon>Tracheophyta</taxon>
        <taxon>Spermatophyta</taxon>
        <taxon>Magnoliopsida</taxon>
        <taxon>eudicotyledons</taxon>
        <taxon>Gunneridae</taxon>
        <taxon>Pentapetalae</taxon>
        <taxon>asterids</taxon>
        <taxon>lamiids</taxon>
        <taxon>Solanales</taxon>
        <taxon>Solanaceae</taxon>
        <taxon>Solanoideae</taxon>
        <taxon>Solaneae</taxon>
        <taxon>Solanum</taxon>
    </lineage>
</organism>
<protein>
    <recommendedName>
        <fullName evidence="4">Polyprotein protein</fullName>
    </recommendedName>
</protein>
<evidence type="ECO:0000313" key="3">
    <source>
        <dbReference type="Proteomes" id="UP000824120"/>
    </source>
</evidence>